<dbReference type="Proteomes" id="UP000050872">
    <property type="component" value="Unassembled WGS sequence"/>
</dbReference>
<gene>
    <name evidence="1" type="ORF">FD29_GL001920</name>
</gene>
<dbReference type="EMBL" id="AZEZ01000004">
    <property type="protein sequence ID" value="KRL45917.1"/>
    <property type="molecule type" value="Genomic_DNA"/>
</dbReference>
<dbReference type="PATRIC" id="fig|1423770.3.peg.1971"/>
<name>A0A0R1QMD0_9LACO</name>
<proteinExistence type="predicted"/>
<keyword evidence="2" id="KW-1185">Reference proteome</keyword>
<organism evidence="1 2">
    <name type="scientific">Companilactobacillus mindensis DSM 14500</name>
    <dbReference type="NCBI Taxonomy" id="1423770"/>
    <lineage>
        <taxon>Bacteria</taxon>
        <taxon>Bacillati</taxon>
        <taxon>Bacillota</taxon>
        <taxon>Bacilli</taxon>
        <taxon>Lactobacillales</taxon>
        <taxon>Lactobacillaceae</taxon>
        <taxon>Companilactobacillus</taxon>
    </lineage>
</organism>
<evidence type="ECO:0000313" key="2">
    <source>
        <dbReference type="Proteomes" id="UP000050872"/>
    </source>
</evidence>
<dbReference type="AlphaFoldDB" id="A0A0R1QMD0"/>
<comment type="caution">
    <text evidence="1">The sequence shown here is derived from an EMBL/GenBank/DDBJ whole genome shotgun (WGS) entry which is preliminary data.</text>
</comment>
<accession>A0A0R1QMD0</accession>
<protein>
    <submittedName>
        <fullName evidence="1">Uncharacterized protein</fullName>
    </submittedName>
</protein>
<evidence type="ECO:0000313" key="1">
    <source>
        <dbReference type="EMBL" id="KRL45917.1"/>
    </source>
</evidence>
<reference evidence="1 2" key="1">
    <citation type="journal article" date="2015" name="Genome Announc.">
        <title>Expanding the biotechnology potential of lactobacilli through comparative genomics of 213 strains and associated genera.</title>
        <authorList>
            <person name="Sun Z."/>
            <person name="Harris H.M."/>
            <person name="McCann A."/>
            <person name="Guo C."/>
            <person name="Argimon S."/>
            <person name="Zhang W."/>
            <person name="Yang X."/>
            <person name="Jeffery I.B."/>
            <person name="Cooney J.C."/>
            <person name="Kagawa T.F."/>
            <person name="Liu W."/>
            <person name="Song Y."/>
            <person name="Salvetti E."/>
            <person name="Wrobel A."/>
            <person name="Rasinkangas P."/>
            <person name="Parkhill J."/>
            <person name="Rea M.C."/>
            <person name="O'Sullivan O."/>
            <person name="Ritari J."/>
            <person name="Douillard F.P."/>
            <person name="Paul Ross R."/>
            <person name="Yang R."/>
            <person name="Briner A.E."/>
            <person name="Felis G.E."/>
            <person name="de Vos W.M."/>
            <person name="Barrangou R."/>
            <person name="Klaenhammer T.R."/>
            <person name="Caufield P.W."/>
            <person name="Cui Y."/>
            <person name="Zhang H."/>
            <person name="O'Toole P.W."/>
        </authorList>
    </citation>
    <scope>NUCLEOTIDE SEQUENCE [LARGE SCALE GENOMIC DNA]</scope>
    <source>
        <strain evidence="1 2">DSM 14500</strain>
    </source>
</reference>
<dbReference type="RefSeq" id="WP_057887143.1">
    <property type="nucleotide sequence ID" value="NZ_AZEZ01000004.1"/>
</dbReference>
<dbReference type="OrthoDB" id="2329237at2"/>
<sequence length="85" mass="9787">MEKIFFQKGDLNFIKNNYPDSFEDLRPIINSDMMSVNIPSDKDYEKLVEMPLIDALTDDKSLDGIELNNMGLKVEAIIDYVNLNN</sequence>